<reference evidence="2 3" key="1">
    <citation type="journal article" date="2019" name="Nat. Ecol. Evol.">
        <title>Megaphylogeny resolves global patterns of mushroom evolution.</title>
        <authorList>
            <person name="Varga T."/>
            <person name="Krizsan K."/>
            <person name="Foldi C."/>
            <person name="Dima B."/>
            <person name="Sanchez-Garcia M."/>
            <person name="Sanchez-Ramirez S."/>
            <person name="Szollosi G.J."/>
            <person name="Szarkandi J.G."/>
            <person name="Papp V."/>
            <person name="Albert L."/>
            <person name="Andreopoulos W."/>
            <person name="Angelini C."/>
            <person name="Antonin V."/>
            <person name="Barry K.W."/>
            <person name="Bougher N.L."/>
            <person name="Buchanan P."/>
            <person name="Buyck B."/>
            <person name="Bense V."/>
            <person name="Catcheside P."/>
            <person name="Chovatia M."/>
            <person name="Cooper J."/>
            <person name="Damon W."/>
            <person name="Desjardin D."/>
            <person name="Finy P."/>
            <person name="Geml J."/>
            <person name="Haridas S."/>
            <person name="Hughes K."/>
            <person name="Justo A."/>
            <person name="Karasinski D."/>
            <person name="Kautmanova I."/>
            <person name="Kiss B."/>
            <person name="Kocsube S."/>
            <person name="Kotiranta H."/>
            <person name="LaButti K.M."/>
            <person name="Lechner B.E."/>
            <person name="Liimatainen K."/>
            <person name="Lipzen A."/>
            <person name="Lukacs Z."/>
            <person name="Mihaltcheva S."/>
            <person name="Morgado L.N."/>
            <person name="Niskanen T."/>
            <person name="Noordeloos M.E."/>
            <person name="Ohm R.A."/>
            <person name="Ortiz-Santana B."/>
            <person name="Ovrebo C."/>
            <person name="Racz N."/>
            <person name="Riley R."/>
            <person name="Savchenko A."/>
            <person name="Shiryaev A."/>
            <person name="Soop K."/>
            <person name="Spirin V."/>
            <person name="Szebenyi C."/>
            <person name="Tomsovsky M."/>
            <person name="Tulloss R.E."/>
            <person name="Uehling J."/>
            <person name="Grigoriev I.V."/>
            <person name="Vagvolgyi C."/>
            <person name="Papp T."/>
            <person name="Martin F.M."/>
            <person name="Miettinen O."/>
            <person name="Hibbett D.S."/>
            <person name="Nagy L.G."/>
        </authorList>
    </citation>
    <scope>NUCLEOTIDE SEQUENCE [LARGE SCALE GENOMIC DNA]</scope>
    <source>
        <strain evidence="2 3">CBS 309.79</strain>
    </source>
</reference>
<name>A0A5C3QFQ6_9AGAR</name>
<evidence type="ECO:0000313" key="3">
    <source>
        <dbReference type="Proteomes" id="UP000305067"/>
    </source>
</evidence>
<feature type="region of interest" description="Disordered" evidence="1">
    <location>
        <begin position="43"/>
        <end position="62"/>
    </location>
</feature>
<evidence type="ECO:0000313" key="2">
    <source>
        <dbReference type="EMBL" id="TFK99989.1"/>
    </source>
</evidence>
<organism evidence="2 3">
    <name type="scientific">Pterulicium gracile</name>
    <dbReference type="NCBI Taxonomy" id="1884261"/>
    <lineage>
        <taxon>Eukaryota</taxon>
        <taxon>Fungi</taxon>
        <taxon>Dikarya</taxon>
        <taxon>Basidiomycota</taxon>
        <taxon>Agaricomycotina</taxon>
        <taxon>Agaricomycetes</taxon>
        <taxon>Agaricomycetidae</taxon>
        <taxon>Agaricales</taxon>
        <taxon>Pleurotineae</taxon>
        <taxon>Pterulaceae</taxon>
        <taxon>Pterulicium</taxon>
    </lineage>
</organism>
<keyword evidence="3" id="KW-1185">Reference proteome</keyword>
<dbReference type="Proteomes" id="UP000305067">
    <property type="component" value="Unassembled WGS sequence"/>
</dbReference>
<evidence type="ECO:0000256" key="1">
    <source>
        <dbReference type="SAM" id="MobiDB-lite"/>
    </source>
</evidence>
<gene>
    <name evidence="2" type="ORF">BDV98DRAFT_570538</name>
</gene>
<accession>A0A5C3QFQ6</accession>
<sequence>MVPHWRSTIRLAFTPVPIPQYILETTSSYRLFPRRWRSKETGIDLKGSKDESRQRVGPTRYRGTCGVTKARSAWG</sequence>
<protein>
    <submittedName>
        <fullName evidence="2">Uncharacterized protein</fullName>
    </submittedName>
</protein>
<dbReference type="AlphaFoldDB" id="A0A5C3QFQ6"/>
<proteinExistence type="predicted"/>
<dbReference type="EMBL" id="ML178831">
    <property type="protein sequence ID" value="TFK99989.1"/>
    <property type="molecule type" value="Genomic_DNA"/>
</dbReference>
<feature type="compositionally biased region" description="Basic and acidic residues" evidence="1">
    <location>
        <begin position="43"/>
        <end position="54"/>
    </location>
</feature>